<feature type="compositionally biased region" description="Low complexity" evidence="1">
    <location>
        <begin position="110"/>
        <end position="119"/>
    </location>
</feature>
<feature type="compositionally biased region" description="Polar residues" evidence="1">
    <location>
        <begin position="292"/>
        <end position="303"/>
    </location>
</feature>
<feature type="region of interest" description="Disordered" evidence="1">
    <location>
        <begin position="282"/>
        <end position="324"/>
    </location>
</feature>
<feature type="region of interest" description="Disordered" evidence="1">
    <location>
        <begin position="81"/>
        <end position="150"/>
    </location>
</feature>
<dbReference type="RefSeq" id="XP_069205210.1">
    <property type="nucleotide sequence ID" value="XM_069357273.1"/>
</dbReference>
<proteinExistence type="predicted"/>
<protein>
    <recommendedName>
        <fullName evidence="4">Arf-GAP domain-containing protein</fullName>
    </recommendedName>
</protein>
<evidence type="ECO:0008006" key="4">
    <source>
        <dbReference type="Google" id="ProtNLM"/>
    </source>
</evidence>
<feature type="compositionally biased region" description="Polar residues" evidence="1">
    <location>
        <begin position="130"/>
        <end position="140"/>
    </location>
</feature>
<dbReference type="GeneID" id="95989935"/>
<accession>A0ABR3PS44</accession>
<evidence type="ECO:0000256" key="1">
    <source>
        <dbReference type="SAM" id="MobiDB-lite"/>
    </source>
</evidence>
<organism evidence="2 3">
    <name type="scientific">Vanrija albida</name>
    <dbReference type="NCBI Taxonomy" id="181172"/>
    <lineage>
        <taxon>Eukaryota</taxon>
        <taxon>Fungi</taxon>
        <taxon>Dikarya</taxon>
        <taxon>Basidiomycota</taxon>
        <taxon>Agaricomycotina</taxon>
        <taxon>Tremellomycetes</taxon>
        <taxon>Trichosporonales</taxon>
        <taxon>Trichosporonaceae</taxon>
        <taxon>Vanrija</taxon>
    </lineage>
</organism>
<comment type="caution">
    <text evidence="2">The sequence shown here is derived from an EMBL/GenBank/DDBJ whole genome shotgun (WGS) entry which is preliminary data.</text>
</comment>
<feature type="region of interest" description="Disordered" evidence="1">
    <location>
        <begin position="445"/>
        <end position="480"/>
    </location>
</feature>
<name>A0ABR3PS44_9TREE</name>
<dbReference type="EMBL" id="JBBXJM010000007">
    <property type="protein sequence ID" value="KAL1405266.1"/>
    <property type="molecule type" value="Genomic_DNA"/>
</dbReference>
<keyword evidence="3" id="KW-1185">Reference proteome</keyword>
<feature type="compositionally biased region" description="Low complexity" evidence="1">
    <location>
        <begin position="310"/>
        <end position="324"/>
    </location>
</feature>
<reference evidence="2 3" key="1">
    <citation type="submission" date="2023-08" db="EMBL/GenBank/DDBJ databases">
        <title>Annotated Genome Sequence of Vanrija albida AlHP1.</title>
        <authorList>
            <person name="Herzog R."/>
        </authorList>
    </citation>
    <scope>NUCLEOTIDE SEQUENCE [LARGE SCALE GENOMIC DNA]</scope>
    <source>
        <strain evidence="2 3">AlHP1</strain>
    </source>
</reference>
<evidence type="ECO:0000313" key="2">
    <source>
        <dbReference type="EMBL" id="KAL1405266.1"/>
    </source>
</evidence>
<sequence>MGSNPPIQAIPFQHAQPNRHIARFLDSIRPYKQEHSDHGLVYFHRSRLGGDVLREEDWNPNAPILPAVLDDTTTTTRRELEQRLRKGKSTSTIKTSIAPYPKADRRRSGSHGPRSPFGHQELAPLDHSTGDSPTSASIPTIPTEIQDGGLLPLTRGTVTFDPRETALAQLLGNRLGIEQSPLGLQQRASARTTNLRATQAQVLAKTRRQQSKLQEPVEPPAAGDGFERFKSDAMHAGAGDLRFHRGGIFARAVASKPVKVVAPPQVQGLGGLADTGGVQIVSPFLETPPHSAGTSAPNDWLSPTSPPNDALAQQQQQQRQPSRLSQIVTTNPALAPPNSAIVMDDQVGLNQPTNRSTPSYPSLAPDNGGKPFGMSVDNTTSLFSPTLGANWFDDPANATYPSQPLHTSPIAPAPYTYGYEPALHAMPPTTRQDAPLATYRFPISSPDPYQQQSTPPLHFATHGSNALNTSMPEPSTPFYT</sequence>
<dbReference type="Proteomes" id="UP001565368">
    <property type="component" value="Unassembled WGS sequence"/>
</dbReference>
<evidence type="ECO:0000313" key="3">
    <source>
        <dbReference type="Proteomes" id="UP001565368"/>
    </source>
</evidence>
<feature type="compositionally biased region" description="Polar residues" evidence="1">
    <location>
        <begin position="462"/>
        <end position="480"/>
    </location>
</feature>
<gene>
    <name evidence="2" type="ORF">Q8F55_008892</name>
</gene>